<evidence type="ECO:0000313" key="4">
    <source>
        <dbReference type="Proteomes" id="UP000002729"/>
    </source>
</evidence>
<gene>
    <name evidence="3" type="ORF">AURANDRAFT_67477</name>
</gene>
<proteinExistence type="predicted"/>
<dbReference type="OrthoDB" id="427480at2759"/>
<dbReference type="EMBL" id="GL833156">
    <property type="protein sequence ID" value="EGB04116.1"/>
    <property type="molecule type" value="Genomic_DNA"/>
</dbReference>
<protein>
    <recommendedName>
        <fullName evidence="2">ABC1 atypical kinase-like domain-containing protein</fullName>
    </recommendedName>
</protein>
<dbReference type="RefSeq" id="XP_009041241.1">
    <property type="nucleotide sequence ID" value="XM_009042993.1"/>
</dbReference>
<dbReference type="InterPro" id="IPR004147">
    <property type="entry name" value="ABC1_dom"/>
</dbReference>
<dbReference type="InParanoid" id="F0YLA4"/>
<reference evidence="3 4" key="1">
    <citation type="journal article" date="2011" name="Proc. Natl. Acad. Sci. U.S.A.">
        <title>Niche of harmful alga Aureococcus anophagefferens revealed through ecogenomics.</title>
        <authorList>
            <person name="Gobler C.J."/>
            <person name="Berry D.L."/>
            <person name="Dyhrman S.T."/>
            <person name="Wilhelm S.W."/>
            <person name="Salamov A."/>
            <person name="Lobanov A.V."/>
            <person name="Zhang Y."/>
            <person name="Collier J.L."/>
            <person name="Wurch L.L."/>
            <person name="Kustka A.B."/>
            <person name="Dill B.D."/>
            <person name="Shah M."/>
            <person name="VerBerkmoes N.C."/>
            <person name="Kuo A."/>
            <person name="Terry A."/>
            <person name="Pangilinan J."/>
            <person name="Lindquist E.A."/>
            <person name="Lucas S."/>
            <person name="Paulsen I.T."/>
            <person name="Hattenrath-Lehmann T.K."/>
            <person name="Talmage S.C."/>
            <person name="Walker E.A."/>
            <person name="Koch F."/>
            <person name="Burson A.M."/>
            <person name="Marcoval M.A."/>
            <person name="Tang Y.Z."/>
            <person name="Lecleir G.R."/>
            <person name="Coyne K.J."/>
            <person name="Berg G.M."/>
            <person name="Bertrand E.M."/>
            <person name="Saito M.A."/>
            <person name="Gladyshev V.N."/>
            <person name="Grigoriev I.V."/>
        </authorList>
    </citation>
    <scope>NUCLEOTIDE SEQUENCE [LARGE SCALE GENOMIC DNA]</scope>
    <source>
        <strain evidence="4">CCMP 1984</strain>
    </source>
</reference>
<name>F0YLA4_AURAN</name>
<evidence type="ECO:0000259" key="2">
    <source>
        <dbReference type="Pfam" id="PF03109"/>
    </source>
</evidence>
<keyword evidence="1" id="KW-0472">Membrane</keyword>
<dbReference type="SUPFAM" id="SSF56112">
    <property type="entry name" value="Protein kinase-like (PK-like)"/>
    <property type="match status" value="1"/>
</dbReference>
<feature type="transmembrane region" description="Helical" evidence="1">
    <location>
        <begin position="442"/>
        <end position="462"/>
    </location>
</feature>
<dbReference type="InterPro" id="IPR051130">
    <property type="entry name" value="Mito_struct-func_regulator"/>
</dbReference>
<dbReference type="AlphaFoldDB" id="F0YLA4"/>
<feature type="domain" description="ABC1 atypical kinase-like" evidence="2">
    <location>
        <begin position="210"/>
        <end position="401"/>
    </location>
</feature>
<keyword evidence="1" id="KW-1133">Transmembrane helix</keyword>
<dbReference type="PANTHER" id="PTHR43173:SF19">
    <property type="entry name" value="AARF DOMAIN-CONTAINING PROTEIN KINASE 1"/>
    <property type="match status" value="1"/>
</dbReference>
<keyword evidence="4" id="KW-1185">Reference proteome</keyword>
<dbReference type="eggNOG" id="KOG1235">
    <property type="taxonomic scope" value="Eukaryota"/>
</dbReference>
<keyword evidence="1" id="KW-0812">Transmembrane</keyword>
<dbReference type="Pfam" id="PF03109">
    <property type="entry name" value="ABC1"/>
    <property type="match status" value="1"/>
</dbReference>
<sequence>MGVRVFHHQGMEMIKVSIEWYWFRHEYWFHHAFLDHMEAGVGVRFDIVFGVRGEPSCEREVRFDFDPKLLFYHHLWRDARDILKGGQRSVDTVWFLRHVGKKYKRYKERSTRELQAWAVKYKTKQDMCEAKKAYEDIKYRDDEDLVQIAEMVRDMALTNGGFQVKLCQMLAMKKALLPEKIRAPLKECLDKAWSVPLSVILPNIEHAKYGFGCNHHEIFETIESEAMAAASIAQVHRAVLRCPTYQEVLVKVQHPGVRDSLKADVAILPYMIQFMDKINPNHGLRPFLYMLSAMLEQEVDFRIEGANRERLAAIMERSKFSKRSKHCTLRFPRVMWKYCARSAMIQEFMENAVSLGDRRVVERAGIPYTLALDELVSFFAECCFVHGYMHNDLHVGNALVRLVPDDARSSTRVQALARKCSVVVLCPIANTTLLLFNRLLRIIASAVVSILFVSINILFFFFGGHLRVFAGNLTCREICKFLGKRNSRIIEFYVALHQRAKLKGDMYIAGIANIHFELIIIDHGFHTHVSYEHRLAWCKLWAGIGLCDEELLKEGSTDFGIDDQDYRKMTMILILFPYPVWRDRRFCSVSEFLDHLDSSNKHEYGYAASQSVKNQRLPKQFHLMHRTSQQIFAYFHAEYGVGYEAAYHFLEHMTKFSLLGLRFRNRAGSTFPVPGKLHTATGQWFDIESAAVEDYMRTHFFWDRPSSSRLETLNSRKKILGLRVRGALPVPYSGLVFKRIVQGYRFISD</sequence>
<evidence type="ECO:0000313" key="3">
    <source>
        <dbReference type="EMBL" id="EGB04116.1"/>
    </source>
</evidence>
<dbReference type="PANTHER" id="PTHR43173">
    <property type="entry name" value="ABC1 FAMILY PROTEIN"/>
    <property type="match status" value="1"/>
</dbReference>
<dbReference type="KEGG" id="aaf:AURANDRAFT_67477"/>
<organism evidence="4">
    <name type="scientific">Aureococcus anophagefferens</name>
    <name type="common">Harmful bloom alga</name>
    <dbReference type="NCBI Taxonomy" id="44056"/>
    <lineage>
        <taxon>Eukaryota</taxon>
        <taxon>Sar</taxon>
        <taxon>Stramenopiles</taxon>
        <taxon>Ochrophyta</taxon>
        <taxon>Pelagophyceae</taxon>
        <taxon>Pelagomonadales</taxon>
        <taxon>Pelagomonadaceae</taxon>
        <taxon>Aureococcus</taxon>
    </lineage>
</organism>
<dbReference type="GeneID" id="20226256"/>
<accession>F0YLA4</accession>
<evidence type="ECO:0000256" key="1">
    <source>
        <dbReference type="SAM" id="Phobius"/>
    </source>
</evidence>
<dbReference type="InterPro" id="IPR011009">
    <property type="entry name" value="Kinase-like_dom_sf"/>
</dbReference>
<dbReference type="Proteomes" id="UP000002729">
    <property type="component" value="Unassembled WGS sequence"/>
</dbReference>